<evidence type="ECO:0000313" key="2">
    <source>
        <dbReference type="EMBL" id="KAH0535239.1"/>
    </source>
</evidence>
<evidence type="ECO:0000256" key="1">
    <source>
        <dbReference type="SAM" id="MobiDB-lite"/>
    </source>
</evidence>
<proteinExistence type="predicted"/>
<feature type="compositionally biased region" description="Polar residues" evidence="1">
    <location>
        <begin position="84"/>
        <end position="93"/>
    </location>
</feature>
<comment type="caution">
    <text evidence="2">The sequence shown here is derived from an EMBL/GenBank/DDBJ whole genome shotgun (WGS) entry which is preliminary data.</text>
</comment>
<reference evidence="2 3" key="1">
    <citation type="journal article" date="2021" name="J. Hered.">
        <title>A chromosome-level genome assembly of the parasitoid wasp, Cotesia glomerata (Hymenoptera: Braconidae).</title>
        <authorList>
            <person name="Pinto B.J."/>
            <person name="Weis J.J."/>
            <person name="Gamble T."/>
            <person name="Ode P.J."/>
            <person name="Paul R."/>
            <person name="Zaspel J.M."/>
        </authorList>
    </citation>
    <scope>NUCLEOTIDE SEQUENCE [LARGE SCALE GENOMIC DNA]</scope>
    <source>
        <strain evidence="2">CgM1</strain>
    </source>
</reference>
<dbReference type="AlphaFoldDB" id="A0AAV7HVR6"/>
<dbReference type="EMBL" id="JAHXZJ010002982">
    <property type="protein sequence ID" value="KAH0535239.1"/>
    <property type="molecule type" value="Genomic_DNA"/>
</dbReference>
<keyword evidence="3" id="KW-1185">Reference proteome</keyword>
<evidence type="ECO:0000313" key="3">
    <source>
        <dbReference type="Proteomes" id="UP000826195"/>
    </source>
</evidence>
<accession>A0AAV7HVR6</accession>
<gene>
    <name evidence="2" type="ORF">KQX54_015313</name>
</gene>
<feature type="region of interest" description="Disordered" evidence="1">
    <location>
        <begin position="45"/>
        <end position="93"/>
    </location>
</feature>
<dbReference type="Proteomes" id="UP000826195">
    <property type="component" value="Unassembled WGS sequence"/>
</dbReference>
<protein>
    <submittedName>
        <fullName evidence="2">Uncharacterized protein</fullName>
    </submittedName>
</protein>
<name>A0AAV7HVR6_COTGL</name>
<feature type="compositionally biased region" description="Basic and acidic residues" evidence="1">
    <location>
        <begin position="69"/>
        <end position="83"/>
    </location>
</feature>
<sequence>MLKRGWLSRHASRADDLYPVSDEQQVSVAGARQLLTTARAVGLHAPDETGIPHSQDVTPKIKRRRASRVYRENKRDFGARSEYRSTPSDSDTD</sequence>
<organism evidence="2 3">
    <name type="scientific">Cotesia glomerata</name>
    <name type="common">Lepidopteran parasitic wasp</name>
    <name type="synonym">Apanteles glomeratus</name>
    <dbReference type="NCBI Taxonomy" id="32391"/>
    <lineage>
        <taxon>Eukaryota</taxon>
        <taxon>Metazoa</taxon>
        <taxon>Ecdysozoa</taxon>
        <taxon>Arthropoda</taxon>
        <taxon>Hexapoda</taxon>
        <taxon>Insecta</taxon>
        <taxon>Pterygota</taxon>
        <taxon>Neoptera</taxon>
        <taxon>Endopterygota</taxon>
        <taxon>Hymenoptera</taxon>
        <taxon>Apocrita</taxon>
        <taxon>Ichneumonoidea</taxon>
        <taxon>Braconidae</taxon>
        <taxon>Microgastrinae</taxon>
        <taxon>Cotesia</taxon>
    </lineage>
</organism>